<dbReference type="Proteomes" id="UP001064489">
    <property type="component" value="Chromosome 2"/>
</dbReference>
<gene>
    <name evidence="2" type="ORF">LWI28_021619</name>
</gene>
<dbReference type="InterPro" id="IPR056924">
    <property type="entry name" value="SH3_Tf2-1"/>
</dbReference>
<accession>A0AAD5IFR7</accession>
<dbReference type="PANTHER" id="PTHR46148">
    <property type="entry name" value="CHROMO DOMAIN-CONTAINING PROTEIN"/>
    <property type="match status" value="1"/>
</dbReference>
<evidence type="ECO:0000313" key="2">
    <source>
        <dbReference type="EMBL" id="KAI9161880.1"/>
    </source>
</evidence>
<protein>
    <recommendedName>
        <fullName evidence="1">Tf2-1-like SH3-like domain-containing protein</fullName>
    </recommendedName>
</protein>
<dbReference type="Pfam" id="PF24626">
    <property type="entry name" value="SH3_Tf2-1"/>
    <property type="match status" value="1"/>
</dbReference>
<sequence>MSPFEELYGRLPPMLSTYEKGMARNEEVERELMARDEVVVKVKKKLKKAHGRMKKYYDQGRIDVLERISEVAYKLELPSTSRLHPVFHVTVLKKRVGNSSLISSDLPAFDTEGNLLIRPITALRYRNWKKRHGMTKFARNPETANTPPSLSFSSSSTLVSPISSSILVSLASPSQFARNPETANTYSLSFASSSTLVLLASSSTLISLASSSTLALLLWSR</sequence>
<proteinExistence type="predicted"/>
<reference evidence="2" key="2">
    <citation type="submission" date="2023-02" db="EMBL/GenBank/DDBJ databases">
        <authorList>
            <person name="Swenson N.G."/>
            <person name="Wegrzyn J.L."/>
            <person name="Mcevoy S.L."/>
        </authorList>
    </citation>
    <scope>NUCLEOTIDE SEQUENCE</scope>
    <source>
        <strain evidence="2">91603</strain>
        <tissue evidence="2">Leaf</tissue>
    </source>
</reference>
<organism evidence="2 3">
    <name type="scientific">Acer negundo</name>
    <name type="common">Box elder</name>
    <dbReference type="NCBI Taxonomy" id="4023"/>
    <lineage>
        <taxon>Eukaryota</taxon>
        <taxon>Viridiplantae</taxon>
        <taxon>Streptophyta</taxon>
        <taxon>Embryophyta</taxon>
        <taxon>Tracheophyta</taxon>
        <taxon>Spermatophyta</taxon>
        <taxon>Magnoliopsida</taxon>
        <taxon>eudicotyledons</taxon>
        <taxon>Gunneridae</taxon>
        <taxon>Pentapetalae</taxon>
        <taxon>rosids</taxon>
        <taxon>malvids</taxon>
        <taxon>Sapindales</taxon>
        <taxon>Sapindaceae</taxon>
        <taxon>Hippocastanoideae</taxon>
        <taxon>Acereae</taxon>
        <taxon>Acer</taxon>
    </lineage>
</organism>
<comment type="caution">
    <text evidence="2">The sequence shown here is derived from an EMBL/GenBank/DDBJ whole genome shotgun (WGS) entry which is preliminary data.</text>
</comment>
<dbReference type="PANTHER" id="PTHR46148:SF52">
    <property type="entry name" value="OS04G0603800 PROTEIN"/>
    <property type="match status" value="1"/>
</dbReference>
<keyword evidence="3" id="KW-1185">Reference proteome</keyword>
<dbReference type="AlphaFoldDB" id="A0AAD5IFR7"/>
<reference evidence="2" key="1">
    <citation type="journal article" date="2022" name="Plant J.">
        <title>Strategies of tolerance reflected in two North American maple genomes.</title>
        <authorList>
            <person name="McEvoy S.L."/>
            <person name="Sezen U.U."/>
            <person name="Trouern-Trend A."/>
            <person name="McMahon S.M."/>
            <person name="Schaberg P.G."/>
            <person name="Yang J."/>
            <person name="Wegrzyn J.L."/>
            <person name="Swenson N.G."/>
        </authorList>
    </citation>
    <scope>NUCLEOTIDE SEQUENCE</scope>
    <source>
        <strain evidence="2">91603</strain>
    </source>
</reference>
<evidence type="ECO:0000313" key="3">
    <source>
        <dbReference type="Proteomes" id="UP001064489"/>
    </source>
</evidence>
<dbReference type="EMBL" id="JAJSOW010000106">
    <property type="protein sequence ID" value="KAI9161880.1"/>
    <property type="molecule type" value="Genomic_DNA"/>
</dbReference>
<feature type="domain" description="Tf2-1-like SH3-like" evidence="1">
    <location>
        <begin position="36"/>
        <end position="94"/>
    </location>
</feature>
<evidence type="ECO:0000259" key="1">
    <source>
        <dbReference type="Pfam" id="PF24626"/>
    </source>
</evidence>
<name>A0AAD5IFR7_ACENE</name>